<evidence type="ECO:0000256" key="1">
    <source>
        <dbReference type="SAM" id="MobiDB-lite"/>
    </source>
</evidence>
<dbReference type="Gramene" id="HORVU.MOREX.r2.5HG0385000.1">
    <property type="protein sequence ID" value="HORVU.MOREX.r2.5HG0385000.1"/>
    <property type="gene ID" value="HORVU.MOREX.r2.5HG0385000"/>
</dbReference>
<dbReference type="AlphaFoldDB" id="A0A8I6XND5"/>
<dbReference type="EnsemblPlants" id="HORVU.MOREX.r3.5HG0465220.1">
    <property type="protein sequence ID" value="HORVU.MOREX.r3.5HG0465220.1"/>
    <property type="gene ID" value="HORVU.MOREX.r3.5HG0465220"/>
</dbReference>
<dbReference type="PANTHER" id="PTHR33170">
    <property type="entry name" value="DUF4283 DOMAIN-CONTAINING PROTEIN-RELATED"/>
    <property type="match status" value="1"/>
</dbReference>
<evidence type="ECO:0000313" key="3">
    <source>
        <dbReference type="Proteomes" id="UP000011116"/>
    </source>
</evidence>
<reference evidence="2" key="3">
    <citation type="submission" date="2022-01" db="UniProtKB">
        <authorList>
            <consortium name="EnsemblPlants"/>
        </authorList>
    </citation>
    <scope>IDENTIFICATION</scope>
    <source>
        <strain evidence="2">subsp. vulgare</strain>
    </source>
</reference>
<feature type="compositionally biased region" description="Basic and acidic residues" evidence="1">
    <location>
        <begin position="93"/>
        <end position="104"/>
    </location>
</feature>
<dbReference type="Gramene" id="HORVU.MOREX.r3.5HG0465220.1">
    <property type="protein sequence ID" value="HORVU.MOREX.r3.5HG0465220.1"/>
    <property type="gene ID" value="HORVU.MOREX.r3.5HG0465220"/>
</dbReference>
<sequence length="200" mass="22273">MEVVWVKNSNVPLDKRSERNMAYVASLVGVPLEIDNATLHRPASARVKIGCRNVDDIPSVVEAVLGDHFYDFYYEVGQVLVKDPNRGEFIHSSVRSRDKEKSDEIDTNLSKKPKIDEAPRGLEEGKHDNIQAGKKEQLQESQESIESDVSLHTSLLIDSMAMDFMEEEKHAVTADAEVGEFEAGKVGYRVESPDTAVGVE</sequence>
<evidence type="ECO:0000313" key="2">
    <source>
        <dbReference type="EnsemblPlants" id="HORVU.MOREX.r3.5HG0465220.1"/>
    </source>
</evidence>
<reference evidence="3" key="1">
    <citation type="journal article" date="2012" name="Nature">
        <title>A physical, genetic and functional sequence assembly of the barley genome.</title>
        <authorList>
            <consortium name="The International Barley Genome Sequencing Consortium"/>
            <person name="Mayer K.F."/>
            <person name="Waugh R."/>
            <person name="Brown J.W."/>
            <person name="Schulman A."/>
            <person name="Langridge P."/>
            <person name="Platzer M."/>
            <person name="Fincher G.B."/>
            <person name="Muehlbauer G.J."/>
            <person name="Sato K."/>
            <person name="Close T.J."/>
            <person name="Wise R.P."/>
            <person name="Stein N."/>
        </authorList>
    </citation>
    <scope>NUCLEOTIDE SEQUENCE [LARGE SCALE GENOMIC DNA]</scope>
    <source>
        <strain evidence="3">cv. Morex</strain>
    </source>
</reference>
<reference evidence="2" key="2">
    <citation type="submission" date="2020-10" db="EMBL/GenBank/DDBJ databases">
        <authorList>
            <person name="Scholz U."/>
            <person name="Mascher M."/>
            <person name="Fiebig A."/>
        </authorList>
    </citation>
    <scope>NUCLEOTIDE SEQUENCE [LARGE SCALE GENOMIC DNA]</scope>
    <source>
        <strain evidence="2">cv. Morex</strain>
    </source>
</reference>
<keyword evidence="3" id="KW-1185">Reference proteome</keyword>
<feature type="region of interest" description="Disordered" evidence="1">
    <location>
        <begin position="93"/>
        <end position="146"/>
    </location>
</feature>
<accession>A0A8I6XND5</accession>
<dbReference type="PANTHER" id="PTHR33170:SF22">
    <property type="entry name" value="OS10G0417100 PROTEIN"/>
    <property type="match status" value="1"/>
</dbReference>
<dbReference type="Proteomes" id="UP000011116">
    <property type="component" value="Chromosome 5H"/>
</dbReference>
<protein>
    <submittedName>
        <fullName evidence="2">Uncharacterized protein</fullName>
    </submittedName>
</protein>
<proteinExistence type="predicted"/>
<name>A0A8I6XND5_HORVV</name>
<organism evidence="2 3">
    <name type="scientific">Hordeum vulgare subsp. vulgare</name>
    <name type="common">Domesticated barley</name>
    <dbReference type="NCBI Taxonomy" id="112509"/>
    <lineage>
        <taxon>Eukaryota</taxon>
        <taxon>Viridiplantae</taxon>
        <taxon>Streptophyta</taxon>
        <taxon>Embryophyta</taxon>
        <taxon>Tracheophyta</taxon>
        <taxon>Spermatophyta</taxon>
        <taxon>Magnoliopsida</taxon>
        <taxon>Liliopsida</taxon>
        <taxon>Poales</taxon>
        <taxon>Poaceae</taxon>
        <taxon>BOP clade</taxon>
        <taxon>Pooideae</taxon>
        <taxon>Triticodae</taxon>
        <taxon>Triticeae</taxon>
        <taxon>Hordeinae</taxon>
        <taxon>Hordeum</taxon>
    </lineage>
</organism>
<feature type="compositionally biased region" description="Basic and acidic residues" evidence="1">
    <location>
        <begin position="113"/>
        <end position="138"/>
    </location>
</feature>